<dbReference type="AlphaFoldDB" id="A0AB39XUI6"/>
<evidence type="ECO:0000313" key="1">
    <source>
        <dbReference type="EMBL" id="XDV61214.1"/>
    </source>
</evidence>
<dbReference type="EMBL" id="CP165734">
    <property type="protein sequence ID" value="XDV61214.1"/>
    <property type="molecule type" value="Genomic_DNA"/>
</dbReference>
<gene>
    <name evidence="1" type="ORF">AB8Z38_20965</name>
</gene>
<dbReference type="RefSeq" id="WP_369726556.1">
    <property type="nucleotide sequence ID" value="NZ_CP165734.1"/>
</dbReference>
<accession>A0AB39XUI6</accession>
<proteinExistence type="predicted"/>
<evidence type="ECO:0008006" key="2">
    <source>
        <dbReference type="Google" id="ProtNLM"/>
    </source>
</evidence>
<sequence length="101" mass="11085">MDDGCARDLDGRYASSSLKEWFEQLASGKGRCCSDTDGEAVADSDWDSRDGHYRVRLNGDWIDVPDDAVIRGSNRAGRTIVWPLNSLDGLGIRCFIPGSMS</sequence>
<organism evidence="1">
    <name type="scientific">Bradyrhizobium sp. LLZ17</name>
    <dbReference type="NCBI Taxonomy" id="3239388"/>
    <lineage>
        <taxon>Bacteria</taxon>
        <taxon>Pseudomonadati</taxon>
        <taxon>Pseudomonadota</taxon>
        <taxon>Alphaproteobacteria</taxon>
        <taxon>Hyphomicrobiales</taxon>
        <taxon>Nitrobacteraceae</taxon>
        <taxon>Bradyrhizobium</taxon>
    </lineage>
</organism>
<reference evidence="1" key="1">
    <citation type="submission" date="2024-08" db="EMBL/GenBank/DDBJ databases">
        <authorList>
            <person name="Chaddad Z."/>
            <person name="Lamrabet M."/>
            <person name="Bouhnik O."/>
            <person name="Alami S."/>
            <person name="Wipf D."/>
            <person name="Courty P.E."/>
            <person name="Missbah El Idrissi M."/>
        </authorList>
    </citation>
    <scope>NUCLEOTIDE SEQUENCE</scope>
    <source>
        <strain evidence="1">LLZ17</strain>
    </source>
</reference>
<name>A0AB39XUI6_9BRAD</name>
<protein>
    <recommendedName>
        <fullName evidence="2">Transposase</fullName>
    </recommendedName>
</protein>